<dbReference type="RefSeq" id="WP_221306054.1">
    <property type="nucleotide sequence ID" value="NZ_JACHIG010000002.1"/>
</dbReference>
<organism evidence="2 3">
    <name type="scientific">Prosthecobacter vanneervenii</name>
    <dbReference type="NCBI Taxonomy" id="48466"/>
    <lineage>
        <taxon>Bacteria</taxon>
        <taxon>Pseudomonadati</taxon>
        <taxon>Verrucomicrobiota</taxon>
        <taxon>Verrucomicrobiia</taxon>
        <taxon>Verrucomicrobiales</taxon>
        <taxon>Verrucomicrobiaceae</taxon>
        <taxon>Prosthecobacter</taxon>
    </lineage>
</organism>
<name>A0A7W7Y8R4_9BACT</name>
<dbReference type="InterPro" id="IPR007345">
    <property type="entry name" value="Polysacch_pyruvyl_Trfase"/>
</dbReference>
<feature type="domain" description="Polysaccharide pyruvyl transferase" evidence="1">
    <location>
        <begin position="57"/>
        <end position="322"/>
    </location>
</feature>
<dbReference type="Proteomes" id="UP000590740">
    <property type="component" value="Unassembled WGS sequence"/>
</dbReference>
<reference evidence="2 3" key="1">
    <citation type="submission" date="2020-08" db="EMBL/GenBank/DDBJ databases">
        <title>Genomic Encyclopedia of Type Strains, Phase IV (KMG-IV): sequencing the most valuable type-strain genomes for metagenomic binning, comparative biology and taxonomic classification.</title>
        <authorList>
            <person name="Goeker M."/>
        </authorList>
    </citation>
    <scope>NUCLEOTIDE SEQUENCE [LARGE SCALE GENOMIC DNA]</scope>
    <source>
        <strain evidence="2 3">DSM 12252</strain>
    </source>
</reference>
<dbReference type="PANTHER" id="PTHR36836:SF1">
    <property type="entry name" value="COLANIC ACID BIOSYNTHESIS PROTEIN WCAK"/>
    <property type="match status" value="1"/>
</dbReference>
<gene>
    <name evidence="2" type="ORF">HNQ65_001279</name>
</gene>
<evidence type="ECO:0000259" key="1">
    <source>
        <dbReference type="Pfam" id="PF04230"/>
    </source>
</evidence>
<evidence type="ECO:0000313" key="2">
    <source>
        <dbReference type="EMBL" id="MBB5031711.1"/>
    </source>
</evidence>
<dbReference type="Pfam" id="PF04230">
    <property type="entry name" value="PS_pyruv_trans"/>
    <property type="match status" value="1"/>
</dbReference>
<dbReference type="AlphaFoldDB" id="A0A7W7Y8R4"/>
<dbReference type="EMBL" id="JACHIG010000002">
    <property type="protein sequence ID" value="MBB5031711.1"/>
    <property type="molecule type" value="Genomic_DNA"/>
</dbReference>
<sequence length="386" mass="43566">MERPFKLSLGLSSALTCIPPFFDLMSLLTRASHYSRWCAHHLAAPRVAIIGEYHGANLGDHLLGTAVSGYFREQNLQSVRLTLHSLARWRRFPDADVVVGGGNVLNDHSLRLLHTYFKGHRKSAYCMGVDFSDPEVLNRHRDVLDQFALVTFRSEAQRALAAEVLGPSWHDRLGCHPDLAWLHQTRVRQSFPGWQPRRRIALNILPLYLRENGSSFCCAYDEGHHFHNQARRETTAYLQIVEKTVRHYLSKGYEVVHLPFAVEDAAFASQWLRPMGVRCMKYTLGLKSVLGTLSSCEAFIATRFHALVLGLMTGMPIRPIPYARKNSDLLAELGQQTWASQTPRSFCEDASPLTELLCEADAVRMPQAVSADFDAAIKQWMVKVAP</sequence>
<accession>A0A7W7Y8R4</accession>
<keyword evidence="3" id="KW-1185">Reference proteome</keyword>
<protein>
    <recommendedName>
        <fullName evidence="1">Polysaccharide pyruvyl transferase domain-containing protein</fullName>
    </recommendedName>
</protein>
<evidence type="ECO:0000313" key="3">
    <source>
        <dbReference type="Proteomes" id="UP000590740"/>
    </source>
</evidence>
<dbReference type="PANTHER" id="PTHR36836">
    <property type="entry name" value="COLANIC ACID BIOSYNTHESIS PROTEIN WCAK"/>
    <property type="match status" value="1"/>
</dbReference>
<comment type="caution">
    <text evidence="2">The sequence shown here is derived from an EMBL/GenBank/DDBJ whole genome shotgun (WGS) entry which is preliminary data.</text>
</comment>
<proteinExistence type="predicted"/>